<comment type="caution">
    <text evidence="2">The sequence shown here is derived from an EMBL/GenBank/DDBJ whole genome shotgun (WGS) entry which is preliminary data.</text>
</comment>
<accession>A0A101RSU5</accession>
<evidence type="ECO:0000313" key="2">
    <source>
        <dbReference type="EMBL" id="KUN61112.1"/>
    </source>
</evidence>
<protein>
    <submittedName>
        <fullName evidence="2">Uncharacterized protein</fullName>
    </submittedName>
</protein>
<reference evidence="2 3" key="1">
    <citation type="submission" date="2015-10" db="EMBL/GenBank/DDBJ databases">
        <title>Draft genome sequence of Streptomyces griseorubiginosus DSM 40469, type strain for the species Streptomyces griseorubiginosus.</title>
        <authorList>
            <person name="Ruckert C."/>
            <person name="Winkler A."/>
            <person name="Kalinowski J."/>
            <person name="Kampfer P."/>
            <person name="Glaeser S."/>
        </authorList>
    </citation>
    <scope>NUCLEOTIDE SEQUENCE [LARGE SCALE GENOMIC DNA]</scope>
    <source>
        <strain evidence="2 3">DSM 40469</strain>
    </source>
</reference>
<evidence type="ECO:0000256" key="1">
    <source>
        <dbReference type="SAM" id="MobiDB-lite"/>
    </source>
</evidence>
<dbReference type="RefSeq" id="WP_062243857.1">
    <property type="nucleotide sequence ID" value="NZ_JBPJFL010000002.1"/>
</dbReference>
<dbReference type="AlphaFoldDB" id="A0A101RSU5"/>
<dbReference type="Proteomes" id="UP000054375">
    <property type="component" value="Unassembled WGS sequence"/>
</dbReference>
<keyword evidence="3" id="KW-1185">Reference proteome</keyword>
<gene>
    <name evidence="2" type="ORF">AQJ54_33790</name>
</gene>
<dbReference type="EMBL" id="LMWV01000028">
    <property type="protein sequence ID" value="KUN61112.1"/>
    <property type="molecule type" value="Genomic_DNA"/>
</dbReference>
<organism evidence="2 3">
    <name type="scientific">Streptomyces griseorubiginosus</name>
    <dbReference type="NCBI Taxonomy" id="67304"/>
    <lineage>
        <taxon>Bacteria</taxon>
        <taxon>Bacillati</taxon>
        <taxon>Actinomycetota</taxon>
        <taxon>Actinomycetes</taxon>
        <taxon>Kitasatosporales</taxon>
        <taxon>Streptomycetaceae</taxon>
        <taxon>Streptomyces</taxon>
    </lineage>
</organism>
<evidence type="ECO:0000313" key="3">
    <source>
        <dbReference type="Proteomes" id="UP000054375"/>
    </source>
</evidence>
<sequence>MEPTPDPHALGAFLRAAGAQVDPQQCGLPTTDSPRRVPNSPAAPTTALYTDFSDLAPAWSVN</sequence>
<feature type="region of interest" description="Disordered" evidence="1">
    <location>
        <begin position="19"/>
        <end position="48"/>
    </location>
</feature>
<name>A0A101RSU5_9ACTN</name>
<proteinExistence type="predicted"/>